<dbReference type="EMBL" id="MU277236">
    <property type="protein sequence ID" value="KAI0058365.1"/>
    <property type="molecule type" value="Genomic_DNA"/>
</dbReference>
<feature type="non-terminal residue" evidence="1">
    <location>
        <position position="1"/>
    </location>
</feature>
<sequence>SQRHMSAAAASPARSATFPALPASGGLNPKTTRVTLVSPEDVAPLTDQEVEQLKVWQERDKEYDGLYRVMKERMADEIKELRASHGSMWWESSDGRKLRTKFGVTYPGQRARESRKRGRREGFKLPSKVDPEDTDRPELLVPIRLEFDVEHHKMRDTFVWNLNDAVITPEIFAQSVVDDYSLAPSYVSVITKQIQDQLSDFKAHSAALGEDELEADAQGPMKGRLDAEDQLWWEGWRKRVEADSIAASRKERHSRKRRKVDAQKTPAVKAQPYGSDVGFDKVMLPVNVVDIEVDENDMLEEMRILIRLDIVVGSMKLDDQFEWDIDNPGASPEQFAEVYAKELGLGGEFKTAIAHSIREQVQTYQKSLFLVGHPSDGTMVQDDDLRMSFLPSVSSAARAMDQVQAFTPILNYLSDSELERNEKEREKELNRRRKRNTRGRRGIALPDREPTKTFRTPAIGFPDVDPATLALAQAAAAPTSRRAAAAAASLTIANMVASENGTAVVTPTLPTAPVPAPATPKEKKSRGLFKAPSYPSSVLRPRAHVTAPTPSTAADASLLPPPLENDPPAAVPTAPPDSRITKTISAKRAKELEREAKEKEFADGQHANMINGVWHCSNCGCPEDIAIGRRKGPLGDKSQCGTCGKYWHRHRRPLPVVYNSDPEFHLNLKLESERSRAYAKKKGGAALLRAAQTPAVDQEATTPVPFVEPETPTRSKAEVWVGVPGRTPERGRPHADDERAVSPVSSGSSSASEPIMAQKMKMNGVHHTKSESDLQAPHAPSEPNPGSAGSPPNAGSSSAPPQADAPASSQPAQDLPPEWLTEATAAARLEYPNDRFEVISRNGPTGEREWRMRCLDCPGKLYVPGPQETLANFEVHLKNRAHRSSAEERVRR</sequence>
<organism evidence="1 2">
    <name type="scientific">Artomyces pyxidatus</name>
    <dbReference type="NCBI Taxonomy" id="48021"/>
    <lineage>
        <taxon>Eukaryota</taxon>
        <taxon>Fungi</taxon>
        <taxon>Dikarya</taxon>
        <taxon>Basidiomycota</taxon>
        <taxon>Agaricomycotina</taxon>
        <taxon>Agaricomycetes</taxon>
        <taxon>Russulales</taxon>
        <taxon>Auriscalpiaceae</taxon>
        <taxon>Artomyces</taxon>
    </lineage>
</organism>
<evidence type="ECO:0000313" key="1">
    <source>
        <dbReference type="EMBL" id="KAI0058365.1"/>
    </source>
</evidence>
<reference evidence="1" key="1">
    <citation type="submission" date="2021-03" db="EMBL/GenBank/DDBJ databases">
        <authorList>
            <consortium name="DOE Joint Genome Institute"/>
            <person name="Ahrendt S."/>
            <person name="Looney B.P."/>
            <person name="Miyauchi S."/>
            <person name="Morin E."/>
            <person name="Drula E."/>
            <person name="Courty P.E."/>
            <person name="Chicoki N."/>
            <person name="Fauchery L."/>
            <person name="Kohler A."/>
            <person name="Kuo A."/>
            <person name="Labutti K."/>
            <person name="Pangilinan J."/>
            <person name="Lipzen A."/>
            <person name="Riley R."/>
            <person name="Andreopoulos W."/>
            <person name="He G."/>
            <person name="Johnson J."/>
            <person name="Barry K.W."/>
            <person name="Grigoriev I.V."/>
            <person name="Nagy L."/>
            <person name="Hibbett D."/>
            <person name="Henrissat B."/>
            <person name="Matheny P.B."/>
            <person name="Labbe J."/>
            <person name="Martin F."/>
        </authorList>
    </citation>
    <scope>NUCLEOTIDE SEQUENCE</scope>
    <source>
        <strain evidence="1">HHB10654</strain>
    </source>
</reference>
<name>A0ACB8SQY2_9AGAM</name>
<proteinExistence type="predicted"/>
<protein>
    <submittedName>
        <fullName evidence="1">SNF5-domain-containing protein</fullName>
    </submittedName>
</protein>
<keyword evidence="2" id="KW-1185">Reference proteome</keyword>
<accession>A0ACB8SQY2</accession>
<dbReference type="Proteomes" id="UP000814140">
    <property type="component" value="Unassembled WGS sequence"/>
</dbReference>
<evidence type="ECO:0000313" key="2">
    <source>
        <dbReference type="Proteomes" id="UP000814140"/>
    </source>
</evidence>
<feature type="non-terminal residue" evidence="1">
    <location>
        <position position="892"/>
    </location>
</feature>
<gene>
    <name evidence="1" type="ORF">BV25DRAFT_1787388</name>
</gene>
<reference evidence="1" key="2">
    <citation type="journal article" date="2022" name="New Phytol.">
        <title>Evolutionary transition to the ectomycorrhizal habit in the genomes of a hyperdiverse lineage of mushroom-forming fungi.</title>
        <authorList>
            <person name="Looney B."/>
            <person name="Miyauchi S."/>
            <person name="Morin E."/>
            <person name="Drula E."/>
            <person name="Courty P.E."/>
            <person name="Kohler A."/>
            <person name="Kuo A."/>
            <person name="LaButti K."/>
            <person name="Pangilinan J."/>
            <person name="Lipzen A."/>
            <person name="Riley R."/>
            <person name="Andreopoulos W."/>
            <person name="He G."/>
            <person name="Johnson J."/>
            <person name="Nolan M."/>
            <person name="Tritt A."/>
            <person name="Barry K.W."/>
            <person name="Grigoriev I.V."/>
            <person name="Nagy L.G."/>
            <person name="Hibbett D."/>
            <person name="Henrissat B."/>
            <person name="Matheny P.B."/>
            <person name="Labbe J."/>
            <person name="Martin F.M."/>
        </authorList>
    </citation>
    <scope>NUCLEOTIDE SEQUENCE</scope>
    <source>
        <strain evidence="1">HHB10654</strain>
    </source>
</reference>
<comment type="caution">
    <text evidence="1">The sequence shown here is derived from an EMBL/GenBank/DDBJ whole genome shotgun (WGS) entry which is preliminary data.</text>
</comment>